<keyword evidence="16 17" id="KW-0170">Cobalt</keyword>
<keyword evidence="12 17" id="KW-0862">Zinc</keyword>
<comment type="catalytic activity">
    <reaction evidence="1 17">
        <text>7-phospho-2-dehydro-3-deoxy-D-arabino-heptonate = 3-dehydroquinate + phosphate</text>
        <dbReference type="Rhea" id="RHEA:21968"/>
        <dbReference type="ChEBI" id="CHEBI:32364"/>
        <dbReference type="ChEBI" id="CHEBI:43474"/>
        <dbReference type="ChEBI" id="CHEBI:58394"/>
        <dbReference type="EC" id="4.2.3.4"/>
    </reaction>
</comment>
<feature type="domain" description="3-dehydroquinate synthase N-terminal" evidence="18">
    <location>
        <begin position="64"/>
        <end position="175"/>
    </location>
</feature>
<evidence type="ECO:0000256" key="11">
    <source>
        <dbReference type="ARBA" id="ARBA00022741"/>
    </source>
</evidence>
<organism evidence="20 21">
    <name type="scientific">Virgibacillus alimentarius</name>
    <dbReference type="NCBI Taxonomy" id="698769"/>
    <lineage>
        <taxon>Bacteria</taxon>
        <taxon>Bacillati</taxon>
        <taxon>Bacillota</taxon>
        <taxon>Bacilli</taxon>
        <taxon>Bacillales</taxon>
        <taxon>Bacillaceae</taxon>
        <taxon>Virgibacillus</taxon>
    </lineage>
</organism>
<keyword evidence="8 17" id="KW-0963">Cytoplasm</keyword>
<evidence type="ECO:0000256" key="10">
    <source>
        <dbReference type="ARBA" id="ARBA00022723"/>
    </source>
</evidence>
<dbReference type="InterPro" id="IPR016037">
    <property type="entry name" value="DHQ_synth_AroB"/>
</dbReference>
<feature type="binding site" evidence="17">
    <location>
        <position position="147"/>
    </location>
    <ligand>
        <name>NAD(+)</name>
        <dbReference type="ChEBI" id="CHEBI:57540"/>
    </ligand>
</feature>
<proteinExistence type="inferred from homology"/>
<dbReference type="PANTHER" id="PTHR43622">
    <property type="entry name" value="3-DEHYDROQUINATE SYNTHASE"/>
    <property type="match status" value="1"/>
</dbReference>
<evidence type="ECO:0000256" key="16">
    <source>
        <dbReference type="ARBA" id="ARBA00023285"/>
    </source>
</evidence>
<evidence type="ECO:0000313" key="21">
    <source>
        <dbReference type="Proteomes" id="UP001519294"/>
    </source>
</evidence>
<comment type="cofactor">
    <cofactor evidence="2 17">
        <name>NAD(+)</name>
        <dbReference type="ChEBI" id="CHEBI:57540"/>
    </cofactor>
</comment>
<dbReference type="PANTHER" id="PTHR43622:SF7">
    <property type="entry name" value="3-DEHYDROQUINATE SYNTHASE, CHLOROPLASTIC"/>
    <property type="match status" value="1"/>
</dbReference>
<reference evidence="20 21" key="1">
    <citation type="submission" date="2021-03" db="EMBL/GenBank/DDBJ databases">
        <title>Genomic Encyclopedia of Type Strains, Phase IV (KMG-IV): sequencing the most valuable type-strain genomes for metagenomic binning, comparative biology and taxonomic classification.</title>
        <authorList>
            <person name="Goeker M."/>
        </authorList>
    </citation>
    <scope>NUCLEOTIDE SEQUENCE [LARGE SCALE GENOMIC DNA]</scope>
    <source>
        <strain evidence="20 21">DSM 25790</strain>
    </source>
</reference>
<dbReference type="RefSeq" id="WP_029267876.1">
    <property type="nucleotide sequence ID" value="NZ_JAGIKX010000001.1"/>
</dbReference>
<keyword evidence="9 17" id="KW-0028">Amino-acid biosynthesis</keyword>
<keyword evidence="14 17" id="KW-0057">Aromatic amino acid biosynthesis</keyword>
<dbReference type="InterPro" id="IPR030963">
    <property type="entry name" value="DHQ_synth_fam"/>
</dbReference>
<evidence type="ECO:0000256" key="6">
    <source>
        <dbReference type="ARBA" id="ARBA00013031"/>
    </source>
</evidence>
<feature type="binding site" evidence="17">
    <location>
        <position position="180"/>
    </location>
    <ligand>
        <name>Zn(2+)</name>
        <dbReference type="ChEBI" id="CHEBI:29105"/>
    </ligand>
</feature>
<evidence type="ECO:0000256" key="5">
    <source>
        <dbReference type="ARBA" id="ARBA00005412"/>
    </source>
</evidence>
<evidence type="ECO:0000256" key="9">
    <source>
        <dbReference type="ARBA" id="ARBA00022605"/>
    </source>
</evidence>
<dbReference type="EMBL" id="JAGIKX010000001">
    <property type="protein sequence ID" value="MBP2256379.1"/>
    <property type="molecule type" value="Genomic_DNA"/>
</dbReference>
<dbReference type="Gene3D" id="3.40.50.1970">
    <property type="match status" value="1"/>
</dbReference>
<evidence type="ECO:0000259" key="19">
    <source>
        <dbReference type="Pfam" id="PF24621"/>
    </source>
</evidence>
<accession>A0ABS4S4G1</accession>
<sequence length="360" mass="40428">MEPIIIQSSSHSYAIHIGENIRYDLSHYITKKYSSILVVTDEKVADLYLNDLIQVLPQSNIYSIIVPVGEQSKSMEQFHRIQTKAIESHLDRESLIIALGGGVVGDLAGFAAATFMRGINYIQVPTTILAHDSSVGGKVAINHKLGKNLIGSFYPPKMVVYDVNTLQSLKKKEVRSGYAELVKEALIANKSFFHTLLNTNLNHIDNFKLIDHLKKGIKIKAKIVEEDEKEAGIRKYLNLGHTLAHALEAELGYGTITHGEAVALGLLFALFVSENHFNNKLPLEDLKKWFQSNKYPFQLPALNPEVLMAKMKSDKKAVNNNIQMVLLKEIAEPCVIEVDDNALYFQLQAFLEYIQVKIRN</sequence>
<evidence type="ECO:0000256" key="15">
    <source>
        <dbReference type="ARBA" id="ARBA00023239"/>
    </source>
</evidence>
<evidence type="ECO:0000256" key="17">
    <source>
        <dbReference type="HAMAP-Rule" id="MF_00110"/>
    </source>
</evidence>
<keyword evidence="10 17" id="KW-0479">Metal-binding</keyword>
<dbReference type="SUPFAM" id="SSF56796">
    <property type="entry name" value="Dehydroquinate synthase-like"/>
    <property type="match status" value="1"/>
</dbReference>
<keyword evidence="15 17" id="KW-0456">Lyase</keyword>
<evidence type="ECO:0000256" key="7">
    <source>
        <dbReference type="ARBA" id="ARBA00017684"/>
    </source>
</evidence>
<feature type="binding site" evidence="17">
    <location>
        <begin position="126"/>
        <end position="127"/>
    </location>
    <ligand>
        <name>NAD(+)</name>
        <dbReference type="ChEBI" id="CHEBI:57540"/>
    </ligand>
</feature>
<comment type="similarity">
    <text evidence="5 17">Belongs to the sugar phosphate cyclases superfamily. Dehydroquinate synthase family.</text>
</comment>
<comment type="caution">
    <text evidence="17">Lacks conserved residue(s) required for the propagation of feature annotation.</text>
</comment>
<feature type="binding site" evidence="17">
    <location>
        <position position="138"/>
    </location>
    <ligand>
        <name>NAD(+)</name>
        <dbReference type="ChEBI" id="CHEBI:57540"/>
    </ligand>
</feature>
<dbReference type="CDD" id="cd08195">
    <property type="entry name" value="DHQS"/>
    <property type="match status" value="1"/>
</dbReference>
<dbReference type="InterPro" id="IPR056179">
    <property type="entry name" value="DHQS_C"/>
</dbReference>
<evidence type="ECO:0000313" key="20">
    <source>
        <dbReference type="EMBL" id="MBP2256379.1"/>
    </source>
</evidence>
<feature type="domain" description="3-dehydroquinate synthase C-terminal" evidence="19">
    <location>
        <begin position="177"/>
        <end position="317"/>
    </location>
</feature>
<protein>
    <recommendedName>
        <fullName evidence="7 17">3-dehydroquinate synthase</fullName>
        <shortName evidence="17">DHQS</shortName>
        <ecNumber evidence="6 17">4.2.3.4</ecNumber>
    </recommendedName>
</protein>
<comment type="cofactor">
    <cofactor evidence="17">
        <name>Co(2+)</name>
        <dbReference type="ChEBI" id="CHEBI:48828"/>
    </cofactor>
    <cofactor evidence="17">
        <name>Zn(2+)</name>
        <dbReference type="ChEBI" id="CHEBI:29105"/>
    </cofactor>
    <text evidence="17">Binds 1 divalent metal cation per subunit. Can use either Co(2+) or Zn(2+).</text>
</comment>
<evidence type="ECO:0000256" key="12">
    <source>
        <dbReference type="ARBA" id="ARBA00022833"/>
    </source>
</evidence>
<evidence type="ECO:0000259" key="18">
    <source>
        <dbReference type="Pfam" id="PF01761"/>
    </source>
</evidence>
<dbReference type="PIRSF" id="PIRSF001455">
    <property type="entry name" value="DHQ_synth"/>
    <property type="match status" value="1"/>
</dbReference>
<dbReference type="EC" id="4.2.3.4" evidence="6 17"/>
<comment type="function">
    <text evidence="17">Catalyzes the conversion of 3-deoxy-D-arabino-heptulosonate 7-phosphate (DAHP) to dehydroquinate (DHQ).</text>
</comment>
<evidence type="ECO:0000256" key="3">
    <source>
        <dbReference type="ARBA" id="ARBA00004496"/>
    </source>
</evidence>
<evidence type="ECO:0000256" key="13">
    <source>
        <dbReference type="ARBA" id="ARBA00023027"/>
    </source>
</evidence>
<dbReference type="Pfam" id="PF01761">
    <property type="entry name" value="DHQ_synthase"/>
    <property type="match status" value="1"/>
</dbReference>
<feature type="binding site" evidence="17">
    <location>
        <position position="258"/>
    </location>
    <ligand>
        <name>Zn(2+)</name>
        <dbReference type="ChEBI" id="CHEBI:29105"/>
    </ligand>
</feature>
<dbReference type="NCBIfam" id="TIGR01357">
    <property type="entry name" value="aroB"/>
    <property type="match status" value="1"/>
</dbReference>
<dbReference type="Gene3D" id="1.20.1090.10">
    <property type="entry name" value="Dehydroquinate synthase-like - alpha domain"/>
    <property type="match status" value="1"/>
</dbReference>
<dbReference type="Pfam" id="PF24621">
    <property type="entry name" value="DHQS_C"/>
    <property type="match status" value="1"/>
</dbReference>
<comment type="pathway">
    <text evidence="4 17">Metabolic intermediate biosynthesis; chorismate biosynthesis; chorismate from D-erythrose 4-phosphate and phosphoenolpyruvate: step 2/7.</text>
</comment>
<name>A0ABS4S4G1_9BACI</name>
<evidence type="ECO:0000256" key="4">
    <source>
        <dbReference type="ARBA" id="ARBA00004661"/>
    </source>
</evidence>
<dbReference type="Proteomes" id="UP001519294">
    <property type="component" value="Unassembled WGS sequence"/>
</dbReference>
<evidence type="ECO:0000256" key="1">
    <source>
        <dbReference type="ARBA" id="ARBA00001393"/>
    </source>
</evidence>
<feature type="binding site" evidence="17">
    <location>
        <position position="241"/>
    </location>
    <ligand>
        <name>Zn(2+)</name>
        <dbReference type="ChEBI" id="CHEBI:29105"/>
    </ligand>
</feature>
<dbReference type="InterPro" id="IPR030960">
    <property type="entry name" value="DHQS/DOIS_N"/>
</dbReference>
<keyword evidence="13 17" id="KW-0520">NAD</keyword>
<gene>
    <name evidence="17" type="primary">aroB</name>
    <name evidence="20" type="ORF">J2Z81_000311</name>
</gene>
<dbReference type="InterPro" id="IPR050071">
    <property type="entry name" value="Dehydroquinate_synthase"/>
</dbReference>
<comment type="caution">
    <text evidence="20">The sequence shown here is derived from an EMBL/GenBank/DDBJ whole genome shotgun (WGS) entry which is preliminary data.</text>
</comment>
<keyword evidence="21" id="KW-1185">Reference proteome</keyword>
<comment type="subcellular location">
    <subcellularLocation>
        <location evidence="3 17">Cytoplasm</location>
    </subcellularLocation>
</comment>
<evidence type="ECO:0000256" key="8">
    <source>
        <dbReference type="ARBA" id="ARBA00022490"/>
    </source>
</evidence>
<evidence type="ECO:0000256" key="14">
    <source>
        <dbReference type="ARBA" id="ARBA00023141"/>
    </source>
</evidence>
<dbReference type="GO" id="GO:0003856">
    <property type="term" value="F:3-dehydroquinate synthase activity"/>
    <property type="evidence" value="ECO:0007669"/>
    <property type="project" value="UniProtKB-EC"/>
</dbReference>
<feature type="binding site" evidence="17">
    <location>
        <begin position="102"/>
        <end position="106"/>
    </location>
    <ligand>
        <name>NAD(+)</name>
        <dbReference type="ChEBI" id="CHEBI:57540"/>
    </ligand>
</feature>
<dbReference type="HAMAP" id="MF_00110">
    <property type="entry name" value="DHQ_synthase"/>
    <property type="match status" value="1"/>
</dbReference>
<evidence type="ECO:0000256" key="2">
    <source>
        <dbReference type="ARBA" id="ARBA00001911"/>
    </source>
</evidence>
<keyword evidence="11 17" id="KW-0547">Nucleotide-binding</keyword>